<sequence length="136" mass="15302">MAYLAFNTIDAALPLAPIADPIPASTARDDRYADDARFGALEWSVIALARNDRLSSLREPGRLSVALRAVMRQNNPRLADERLEALRRMAVLAWHQSFQVAASELRAFFDAGFTHGQYETMMASIAAARTQRRRRR</sequence>
<protein>
    <submittedName>
        <fullName evidence="1">Uncharacterized protein</fullName>
    </submittedName>
</protein>
<dbReference type="Proteomes" id="UP000308038">
    <property type="component" value="Unassembled WGS sequence"/>
</dbReference>
<evidence type="ECO:0000313" key="1">
    <source>
        <dbReference type="EMBL" id="THG39813.1"/>
    </source>
</evidence>
<accession>A0ABY2QGW8</accession>
<organism evidence="1 2">
    <name type="scientific">Sphingomonas olei</name>
    <dbReference type="NCBI Taxonomy" id="1886787"/>
    <lineage>
        <taxon>Bacteria</taxon>
        <taxon>Pseudomonadati</taxon>
        <taxon>Pseudomonadota</taxon>
        <taxon>Alphaproteobacteria</taxon>
        <taxon>Sphingomonadales</taxon>
        <taxon>Sphingomonadaceae</taxon>
        <taxon>Sphingomonas</taxon>
    </lineage>
</organism>
<dbReference type="RefSeq" id="WP_046411046.1">
    <property type="nucleotide sequence ID" value="NZ_SSTI01000006.1"/>
</dbReference>
<dbReference type="SUPFAM" id="SSF69118">
    <property type="entry name" value="AhpD-like"/>
    <property type="match status" value="1"/>
</dbReference>
<keyword evidence="2" id="KW-1185">Reference proteome</keyword>
<proteinExistence type="predicted"/>
<evidence type="ECO:0000313" key="2">
    <source>
        <dbReference type="Proteomes" id="UP000308038"/>
    </source>
</evidence>
<gene>
    <name evidence="1" type="ORF">E5988_09065</name>
</gene>
<name>A0ABY2QGW8_9SPHN</name>
<dbReference type="InterPro" id="IPR029032">
    <property type="entry name" value="AhpD-like"/>
</dbReference>
<reference evidence="1 2" key="1">
    <citation type="submission" date="2019-04" db="EMBL/GenBank/DDBJ databases">
        <title>Microbes associate with the intestines of laboratory mice.</title>
        <authorList>
            <person name="Navarre W."/>
            <person name="Wong E."/>
            <person name="Huang K.C."/>
            <person name="Tropini C."/>
            <person name="Ng K."/>
            <person name="Yu B."/>
        </authorList>
    </citation>
    <scope>NUCLEOTIDE SEQUENCE [LARGE SCALE GENOMIC DNA]</scope>
    <source>
        <strain evidence="1 2">NM83_B4-11</strain>
    </source>
</reference>
<comment type="caution">
    <text evidence="1">The sequence shown here is derived from an EMBL/GenBank/DDBJ whole genome shotgun (WGS) entry which is preliminary data.</text>
</comment>
<dbReference type="EMBL" id="SSTI01000006">
    <property type="protein sequence ID" value="THG39813.1"/>
    <property type="molecule type" value="Genomic_DNA"/>
</dbReference>